<feature type="domain" description="Histidine kinase" evidence="2">
    <location>
        <begin position="332"/>
        <end position="527"/>
    </location>
</feature>
<dbReference type="Gene3D" id="3.30.565.10">
    <property type="entry name" value="Histidine kinase-like ATPase, C-terminal domain"/>
    <property type="match status" value="1"/>
</dbReference>
<dbReference type="SUPFAM" id="SSF55874">
    <property type="entry name" value="ATPase domain of HSP90 chaperone/DNA topoisomerase II/histidine kinase"/>
    <property type="match status" value="1"/>
</dbReference>
<dbReference type="SMART" id="SM00387">
    <property type="entry name" value="HATPase_c"/>
    <property type="match status" value="1"/>
</dbReference>
<dbReference type="RefSeq" id="WP_194506955.1">
    <property type="nucleotide sequence ID" value="NZ_JADILU010000002.1"/>
</dbReference>
<dbReference type="GO" id="GO:0004673">
    <property type="term" value="F:protein histidine kinase activity"/>
    <property type="evidence" value="ECO:0007669"/>
    <property type="project" value="UniProtKB-EC"/>
</dbReference>
<feature type="transmembrane region" description="Helical" evidence="1">
    <location>
        <begin position="12"/>
        <end position="31"/>
    </location>
</feature>
<dbReference type="EC" id="2.7.13.3" evidence="3"/>
<feature type="transmembrane region" description="Helical" evidence="1">
    <location>
        <begin position="276"/>
        <end position="303"/>
    </location>
</feature>
<sequence>MSPKTVFKHLKYYSIIALFLGAGLFGVYKFVDSHQTLEHQKLDSRLEQAHSDAILRAEAAIEVYATLVSSLKSYTINQETFPSELQLQKYLKDLLKEINFKDSILVNYINKDHVFEYVVTPNEIDVVGLKGISVRSILSPERVEELDELMKRENIVLFSPINLREGWAGFPFNFSARNLDNEVLGYVAPVLNVKYLLDYFYNTKTDNNYVHRFIVNDSFDLTREAYYDGSEIFNNNRDSEYYKNFNVDENNFIYSNITLFGSQLKIGSAYKIEPKIGYTIAILAYVWYCLIALLTIVIFNQFIKNKVLNKRLIFANADLEANLLKIQTLIKEIHHRVKNNMHMIAGILTLQEDEEEDEKVIAALTQSRNRIQSMSLVHEKLYGSKSLNEIKIKEYIEELINFVEQTVGGKEIKLKKTISVDADYMFDGDTTSNLGLIVNELITNSFKYAFNVHDENILSIFITKDSDDTYKLVYSDSGKGLPQDFNISESTSLGMQLIQILTEQLHGTLTYNNDSLSAFTIYFKPLEKSFKDY</sequence>
<dbReference type="Gene3D" id="3.30.450.20">
    <property type="entry name" value="PAS domain"/>
    <property type="match status" value="1"/>
</dbReference>
<keyword evidence="1" id="KW-1133">Transmembrane helix</keyword>
<protein>
    <submittedName>
        <fullName evidence="3">Sensor histidine kinase</fullName>
        <ecNumber evidence="3">2.7.13.3</ecNumber>
    </submittedName>
</protein>
<dbReference type="InterPro" id="IPR011495">
    <property type="entry name" value="Sig_transdc_His_kin_sub2_dim/P"/>
</dbReference>
<dbReference type="EMBL" id="JBHUOS010000016">
    <property type="protein sequence ID" value="MFD2917827.1"/>
    <property type="molecule type" value="Genomic_DNA"/>
</dbReference>
<evidence type="ECO:0000313" key="3">
    <source>
        <dbReference type="EMBL" id="MFD2917827.1"/>
    </source>
</evidence>
<keyword evidence="1" id="KW-0472">Membrane</keyword>
<name>A0ABW5ZXZ8_9FLAO</name>
<dbReference type="Proteomes" id="UP001597548">
    <property type="component" value="Unassembled WGS sequence"/>
</dbReference>
<keyword evidence="3" id="KW-0418">Kinase</keyword>
<keyword evidence="3" id="KW-0808">Transferase</keyword>
<keyword evidence="1" id="KW-0812">Transmembrane</keyword>
<dbReference type="PANTHER" id="PTHR43065:SF23">
    <property type="entry name" value="SENSOR HISTIDINE KINASE PDTAS"/>
    <property type="match status" value="1"/>
</dbReference>
<dbReference type="PANTHER" id="PTHR43065">
    <property type="entry name" value="SENSOR HISTIDINE KINASE"/>
    <property type="match status" value="1"/>
</dbReference>
<organism evidence="3 4">
    <name type="scientific">Psychroserpens luteus</name>
    <dbReference type="NCBI Taxonomy" id="1434066"/>
    <lineage>
        <taxon>Bacteria</taxon>
        <taxon>Pseudomonadati</taxon>
        <taxon>Bacteroidota</taxon>
        <taxon>Flavobacteriia</taxon>
        <taxon>Flavobacteriales</taxon>
        <taxon>Flavobacteriaceae</taxon>
        <taxon>Psychroserpens</taxon>
    </lineage>
</organism>
<reference evidence="4" key="1">
    <citation type="journal article" date="2019" name="Int. J. Syst. Evol. Microbiol.">
        <title>The Global Catalogue of Microorganisms (GCM) 10K type strain sequencing project: providing services to taxonomists for standard genome sequencing and annotation.</title>
        <authorList>
            <consortium name="The Broad Institute Genomics Platform"/>
            <consortium name="The Broad Institute Genome Sequencing Center for Infectious Disease"/>
            <person name="Wu L."/>
            <person name="Ma J."/>
        </authorList>
    </citation>
    <scope>NUCLEOTIDE SEQUENCE [LARGE SCALE GENOMIC DNA]</scope>
    <source>
        <strain evidence="4">KCTC 32514</strain>
    </source>
</reference>
<dbReference type="PROSITE" id="PS50109">
    <property type="entry name" value="HIS_KIN"/>
    <property type="match status" value="1"/>
</dbReference>
<comment type="caution">
    <text evidence="3">The sequence shown here is derived from an EMBL/GenBank/DDBJ whole genome shotgun (WGS) entry which is preliminary data.</text>
</comment>
<keyword evidence="4" id="KW-1185">Reference proteome</keyword>
<gene>
    <name evidence="3" type="ORF">ACFS29_19395</name>
</gene>
<dbReference type="Pfam" id="PF02518">
    <property type="entry name" value="HATPase_c"/>
    <property type="match status" value="1"/>
</dbReference>
<proteinExistence type="predicted"/>
<dbReference type="InterPro" id="IPR036890">
    <property type="entry name" value="HATPase_C_sf"/>
</dbReference>
<dbReference type="Pfam" id="PF07568">
    <property type="entry name" value="HisKA_2"/>
    <property type="match status" value="1"/>
</dbReference>
<dbReference type="InterPro" id="IPR003594">
    <property type="entry name" value="HATPase_dom"/>
</dbReference>
<evidence type="ECO:0000259" key="2">
    <source>
        <dbReference type="PROSITE" id="PS50109"/>
    </source>
</evidence>
<dbReference type="InterPro" id="IPR005467">
    <property type="entry name" value="His_kinase_dom"/>
</dbReference>
<accession>A0ABW5ZXZ8</accession>
<evidence type="ECO:0000256" key="1">
    <source>
        <dbReference type="SAM" id="Phobius"/>
    </source>
</evidence>
<evidence type="ECO:0000313" key="4">
    <source>
        <dbReference type="Proteomes" id="UP001597548"/>
    </source>
</evidence>